<accession>D2DT51</accession>
<dbReference type="AlphaFoldDB" id="D2DT51"/>
<sequence length="32" mass="3829">TSSTLSWRYILWPLWWWAGDGEVADWLGVMVF</sequence>
<dbReference type="EMBL" id="FJ774891">
    <property type="protein sequence ID" value="ACY66611.1"/>
    <property type="molecule type" value="mRNA"/>
</dbReference>
<protein>
    <submittedName>
        <fullName evidence="1">Uncharacterized protein</fullName>
    </submittedName>
</protein>
<name>D2DT51_SCYPA</name>
<reference evidence="1" key="1">
    <citation type="submission" date="2009-02" db="EMBL/GenBank/DDBJ databases">
        <title>Construction of SSH cDNA library from hemocytes of Scylla paramamosain LPS-challenged.</title>
        <authorList>
            <person name="Wang K.J."/>
            <person name="Chen F.Y."/>
            <person name="Bo J."/>
            <person name="Ren H.L."/>
        </authorList>
    </citation>
    <scope>NUCLEOTIDE SEQUENCE</scope>
</reference>
<evidence type="ECO:0000313" key="1">
    <source>
        <dbReference type="EMBL" id="ACY66611.1"/>
    </source>
</evidence>
<organism evidence="1">
    <name type="scientific">Scylla paramamosain</name>
    <name type="common">Mud crab</name>
    <dbReference type="NCBI Taxonomy" id="85552"/>
    <lineage>
        <taxon>Eukaryota</taxon>
        <taxon>Metazoa</taxon>
        <taxon>Ecdysozoa</taxon>
        <taxon>Arthropoda</taxon>
        <taxon>Crustacea</taxon>
        <taxon>Multicrustacea</taxon>
        <taxon>Malacostraca</taxon>
        <taxon>Eumalacostraca</taxon>
        <taxon>Eucarida</taxon>
        <taxon>Decapoda</taxon>
        <taxon>Pleocyemata</taxon>
        <taxon>Brachyura</taxon>
        <taxon>Eubrachyura</taxon>
        <taxon>Portunoidea</taxon>
        <taxon>Portunidae</taxon>
        <taxon>Portuninae</taxon>
        <taxon>Scylla</taxon>
    </lineage>
</organism>
<feature type="non-terminal residue" evidence="1">
    <location>
        <position position="1"/>
    </location>
</feature>
<proteinExistence type="evidence at transcript level"/>